<gene>
    <name evidence="1" type="ORF">NP493_1070g00015</name>
    <name evidence="4" type="ORF">NP493_126g10014</name>
    <name evidence="3" type="ORF">NP493_170g03011</name>
    <name evidence="2" type="ORF">NP493_388g02040</name>
</gene>
<dbReference type="Proteomes" id="UP001209878">
    <property type="component" value="Unassembled WGS sequence"/>
</dbReference>
<dbReference type="EMBL" id="JAODUO010001068">
    <property type="protein sequence ID" value="KAK2171413.1"/>
    <property type="molecule type" value="Genomic_DNA"/>
</dbReference>
<dbReference type="EMBL" id="JAODUO010000170">
    <property type="protein sequence ID" value="KAK2187308.1"/>
    <property type="molecule type" value="Genomic_DNA"/>
</dbReference>
<evidence type="ECO:0000313" key="4">
    <source>
        <dbReference type="EMBL" id="KAK2188678.1"/>
    </source>
</evidence>
<protein>
    <submittedName>
        <fullName evidence="3">Uncharacterized protein</fullName>
    </submittedName>
</protein>
<evidence type="ECO:0000313" key="3">
    <source>
        <dbReference type="EMBL" id="KAK2187308.1"/>
    </source>
</evidence>
<name>A0AAD9UF90_RIDPI</name>
<dbReference type="EMBL" id="JAODUO010000126">
    <property type="protein sequence ID" value="KAK2188678.1"/>
    <property type="molecule type" value="Genomic_DNA"/>
</dbReference>
<sequence length="9" mass="1090">MPLLFLPYP</sequence>
<keyword evidence="5" id="KW-1185">Reference proteome</keyword>
<organism evidence="3 5">
    <name type="scientific">Ridgeia piscesae</name>
    <name type="common">Tubeworm</name>
    <dbReference type="NCBI Taxonomy" id="27915"/>
    <lineage>
        <taxon>Eukaryota</taxon>
        <taxon>Metazoa</taxon>
        <taxon>Spiralia</taxon>
        <taxon>Lophotrochozoa</taxon>
        <taxon>Annelida</taxon>
        <taxon>Polychaeta</taxon>
        <taxon>Sedentaria</taxon>
        <taxon>Canalipalpata</taxon>
        <taxon>Sabellida</taxon>
        <taxon>Siboglinidae</taxon>
        <taxon>Ridgeia</taxon>
    </lineage>
</organism>
<reference evidence="3" key="1">
    <citation type="journal article" date="2023" name="Mol. Biol. Evol.">
        <title>Third-Generation Sequencing Reveals the Adaptive Role of the Epigenome in Three Deep-Sea Polychaetes.</title>
        <authorList>
            <person name="Perez M."/>
            <person name="Aroh O."/>
            <person name="Sun Y."/>
            <person name="Lan Y."/>
            <person name="Juniper S.K."/>
            <person name="Young C.R."/>
            <person name="Angers B."/>
            <person name="Qian P.Y."/>
        </authorList>
    </citation>
    <scope>NUCLEOTIDE SEQUENCE</scope>
    <source>
        <strain evidence="3">R07B-5</strain>
    </source>
</reference>
<accession>A0AAD9UF90</accession>
<dbReference type="EMBL" id="JAODUO010000396">
    <property type="protein sequence ID" value="KAK2181476.1"/>
    <property type="molecule type" value="Genomic_DNA"/>
</dbReference>
<proteinExistence type="predicted"/>
<comment type="caution">
    <text evidence="3">The sequence shown here is derived from an EMBL/GenBank/DDBJ whole genome shotgun (WGS) entry which is preliminary data.</text>
</comment>
<evidence type="ECO:0000313" key="1">
    <source>
        <dbReference type="EMBL" id="KAK2171413.1"/>
    </source>
</evidence>
<evidence type="ECO:0000313" key="2">
    <source>
        <dbReference type="EMBL" id="KAK2181476.1"/>
    </source>
</evidence>
<evidence type="ECO:0000313" key="5">
    <source>
        <dbReference type="Proteomes" id="UP001209878"/>
    </source>
</evidence>